<comment type="catalytic activity">
    <reaction evidence="1">
        <text>(2S)-2-acetolactate + H(+) = (R)-acetoin + CO2</text>
        <dbReference type="Rhea" id="RHEA:21580"/>
        <dbReference type="ChEBI" id="CHEBI:15378"/>
        <dbReference type="ChEBI" id="CHEBI:15686"/>
        <dbReference type="ChEBI" id="CHEBI:16526"/>
        <dbReference type="ChEBI" id="CHEBI:58476"/>
        <dbReference type="EC" id="4.1.1.5"/>
    </reaction>
</comment>
<dbReference type="EC" id="4.1.1.5" evidence="4"/>
<dbReference type="Gene3D" id="3.30.1330.80">
    <property type="entry name" value="Hypothetical protein, similar to alpha- acetolactate decarboxylase, domain 2"/>
    <property type="match status" value="2"/>
</dbReference>
<keyword evidence="7" id="KW-0005">Acetoin biosynthesis</keyword>
<accession>S3BFH7</accession>
<evidence type="ECO:0000256" key="4">
    <source>
        <dbReference type="ARBA" id="ARBA00013204"/>
    </source>
</evidence>
<dbReference type="Proteomes" id="UP000014400">
    <property type="component" value="Unassembled WGS sequence"/>
</dbReference>
<dbReference type="AlphaFoldDB" id="S3BFH7"/>
<name>S3BFH7_9BURK</name>
<dbReference type="SUPFAM" id="SSF117856">
    <property type="entry name" value="AF0104/ALDC/Ptd012-like"/>
    <property type="match status" value="1"/>
</dbReference>
<dbReference type="UniPathway" id="UPA00626">
    <property type="reaction ID" value="UER00678"/>
</dbReference>
<dbReference type="GO" id="GO:0047605">
    <property type="term" value="F:acetolactate decarboxylase activity"/>
    <property type="evidence" value="ECO:0007669"/>
    <property type="project" value="UniProtKB-EC"/>
</dbReference>
<dbReference type="eggNOG" id="COG3527">
    <property type="taxonomic scope" value="Bacteria"/>
</dbReference>
<evidence type="ECO:0000256" key="8">
    <source>
        <dbReference type="ARBA" id="ARBA00023239"/>
    </source>
</evidence>
<organism evidence="9 10">
    <name type="scientific">Sutterella wadsworthensis HGA0223</name>
    <dbReference type="NCBI Taxonomy" id="1203554"/>
    <lineage>
        <taxon>Bacteria</taxon>
        <taxon>Pseudomonadati</taxon>
        <taxon>Pseudomonadota</taxon>
        <taxon>Betaproteobacteria</taxon>
        <taxon>Burkholderiales</taxon>
        <taxon>Sutterellaceae</taxon>
        <taxon>Sutterella</taxon>
    </lineage>
</organism>
<proteinExistence type="inferred from homology"/>
<keyword evidence="10" id="KW-1185">Reference proteome</keyword>
<dbReference type="InterPro" id="IPR005128">
    <property type="entry name" value="Acetolactate_a_deCO2ase"/>
</dbReference>
<dbReference type="PATRIC" id="fig|1203554.3.peg.812"/>
<dbReference type="HOGENOM" id="CLU_072561_0_0_4"/>
<dbReference type="GO" id="GO:0045151">
    <property type="term" value="P:acetoin biosynthetic process"/>
    <property type="evidence" value="ECO:0007669"/>
    <property type="project" value="UniProtKB-KW"/>
</dbReference>
<evidence type="ECO:0000256" key="5">
    <source>
        <dbReference type="ARBA" id="ARBA00020164"/>
    </source>
</evidence>
<dbReference type="PANTHER" id="PTHR35524:SF1">
    <property type="entry name" value="ALPHA-ACETOLACTATE DECARBOXYLASE"/>
    <property type="match status" value="1"/>
</dbReference>
<dbReference type="STRING" id="1203554.HMPREF1476_00808"/>
<sequence>MPNLYQLSTLSALLLGDFEPSLSIGELKRHGTLGIGTFEGLGGELIMLDGVVWNGTYTGEAVPAADIEKTPFACVIDWQPTASAVKLPAVGSLDNLRTVLDEAAKGAENRVLAVRLQVFHADVTFRSFAPAPKPWKPMKDMLFSQKITAERNIQAEIIGFRFPGYLESINMPGWHLHVLTAPNDSGKRFGGHLLNITADAGIEAQWMAADGLELTFPTGEAGRIYDALPLDQDLREITKAAEG</sequence>
<dbReference type="Pfam" id="PF03306">
    <property type="entry name" value="AAL_decarboxy"/>
    <property type="match status" value="1"/>
</dbReference>
<evidence type="ECO:0000256" key="7">
    <source>
        <dbReference type="ARBA" id="ARBA00023061"/>
    </source>
</evidence>
<dbReference type="CDD" id="cd17299">
    <property type="entry name" value="acetolactate_decarboxylase"/>
    <property type="match status" value="1"/>
</dbReference>
<dbReference type="EMBL" id="ATCF01000012">
    <property type="protein sequence ID" value="EPE00079.1"/>
    <property type="molecule type" value="Genomic_DNA"/>
</dbReference>
<protein>
    <recommendedName>
        <fullName evidence="5">Alpha-acetolactate decarboxylase</fullName>
        <ecNumber evidence="4">4.1.1.5</ecNumber>
    </recommendedName>
</protein>
<comment type="caution">
    <text evidence="9">The sequence shown here is derived from an EMBL/GenBank/DDBJ whole genome shotgun (WGS) entry which is preliminary data.</text>
</comment>
<comment type="similarity">
    <text evidence="3">Belongs to the alpha-acetolactate decarboxylase family.</text>
</comment>
<keyword evidence="8" id="KW-0456">Lyase</keyword>
<reference evidence="9 10" key="1">
    <citation type="submission" date="2013-04" db="EMBL/GenBank/DDBJ databases">
        <title>The Genome Sequence of Sutterella wadsworthensis HGA0223.</title>
        <authorList>
            <consortium name="The Broad Institute Genomics Platform"/>
            <person name="Earl A."/>
            <person name="Ward D."/>
            <person name="Feldgarden M."/>
            <person name="Gevers D."/>
            <person name="Schmidt T.M."/>
            <person name="Dover J."/>
            <person name="Dai D."/>
            <person name="Walker B."/>
            <person name="Young S."/>
            <person name="Zeng Q."/>
            <person name="Gargeya S."/>
            <person name="Fitzgerald M."/>
            <person name="Haas B."/>
            <person name="Abouelleil A."/>
            <person name="Allen A.W."/>
            <person name="Alvarado L."/>
            <person name="Arachchi H.M."/>
            <person name="Berlin A.M."/>
            <person name="Chapman S.B."/>
            <person name="Gainer-Dewar J."/>
            <person name="Goldberg J."/>
            <person name="Griggs A."/>
            <person name="Gujja S."/>
            <person name="Hansen M."/>
            <person name="Howarth C."/>
            <person name="Imamovic A."/>
            <person name="Ireland A."/>
            <person name="Larimer J."/>
            <person name="McCowan C."/>
            <person name="Murphy C."/>
            <person name="Pearson M."/>
            <person name="Poon T.W."/>
            <person name="Priest M."/>
            <person name="Roberts A."/>
            <person name="Saif S."/>
            <person name="Shea T."/>
            <person name="Sisk P."/>
            <person name="Sykes S."/>
            <person name="Wortman J."/>
            <person name="Nusbaum C."/>
            <person name="Birren B."/>
        </authorList>
    </citation>
    <scope>NUCLEOTIDE SEQUENCE [LARGE SCALE GENOMIC DNA]</scope>
    <source>
        <strain evidence="9 10">HGA0223</strain>
    </source>
</reference>
<dbReference type="PANTHER" id="PTHR35524">
    <property type="entry name" value="ALPHA-ACETOLACTATE DECARBOXYLASE"/>
    <property type="match status" value="1"/>
</dbReference>
<evidence type="ECO:0000256" key="1">
    <source>
        <dbReference type="ARBA" id="ARBA00001784"/>
    </source>
</evidence>
<keyword evidence="6" id="KW-0210">Decarboxylase</keyword>
<dbReference type="RefSeq" id="WP_016474140.1">
    <property type="nucleotide sequence ID" value="NZ_KE150480.1"/>
</dbReference>
<evidence type="ECO:0000313" key="10">
    <source>
        <dbReference type="Proteomes" id="UP000014400"/>
    </source>
</evidence>
<evidence type="ECO:0000256" key="3">
    <source>
        <dbReference type="ARBA" id="ARBA00007106"/>
    </source>
</evidence>
<evidence type="ECO:0000256" key="2">
    <source>
        <dbReference type="ARBA" id="ARBA00005170"/>
    </source>
</evidence>
<evidence type="ECO:0000256" key="6">
    <source>
        <dbReference type="ARBA" id="ARBA00022793"/>
    </source>
</evidence>
<evidence type="ECO:0000313" key="9">
    <source>
        <dbReference type="EMBL" id="EPE00079.1"/>
    </source>
</evidence>
<comment type="pathway">
    <text evidence="2">Polyol metabolism; (R,R)-butane-2,3-diol biosynthesis; (R,R)-butane-2,3-diol from pyruvate: step 2/3.</text>
</comment>
<gene>
    <name evidence="9" type="ORF">HMPREF1476_00808</name>
</gene>